<sequence length="477" mass="52789">MTATTPSIPPKITIIDSIPTIDISSNSSIRKKVSQCLSVLQVQPSSSSSSTTTGTTTTTTTTTVVEPQGKKKKASSKKSHPKIIALRTVHPSAGSKVITVAEIVKRCIADPPTDGSDGNTREGVWWQYTKLESKLIELPPRKPMVVKEGDTLKKDKKKDDTKPDRNVKDKRKPEPEPTTNTNKRKQDGPESRASKRPKLDLSQNQNVDSTIEGSALKSNSKKRRRDKSDGTDEDSNDDDDIPPHLKESNNSESDDDIPPHLRDVTDDMDTDDVPPHLRQSSPDDIPPHLRNSTPELYSDTKPGFLRDSSPDNEGGGGRGGGSNDIPPHLRGSSPFKGRDGSSTPKPIPTQGEDQTLTSSPPSLSTETPTKAQKEHKNEDLDEDKNSDSDDDEDEDEDDGYRKFSYLDIEHLPEKHTKRILEDIDEAERNRKKYRAIAIMTIYLSLEKHGDFEKLYGGQTNEGEKKKKQEVKGEGKSK</sequence>
<feature type="compositionally biased region" description="Polar residues" evidence="1">
    <location>
        <begin position="201"/>
        <end position="212"/>
    </location>
</feature>
<evidence type="ECO:0000313" key="3">
    <source>
        <dbReference type="EMBL" id="KAF3123883.1"/>
    </source>
</evidence>
<feature type="compositionally biased region" description="Basic and acidic residues" evidence="1">
    <location>
        <begin position="145"/>
        <end position="175"/>
    </location>
</feature>
<evidence type="ECO:0000313" key="5">
    <source>
        <dbReference type="Proteomes" id="UP000480548"/>
    </source>
</evidence>
<dbReference type="EMBL" id="WIQW01000180">
    <property type="protein sequence ID" value="KAF3078208.1"/>
    <property type="molecule type" value="Genomic_DNA"/>
</dbReference>
<evidence type="ECO:0000313" key="2">
    <source>
        <dbReference type="EMBL" id="KAF3078208.1"/>
    </source>
</evidence>
<gene>
    <name evidence="2" type="ORF">TWF102_003772</name>
    <name evidence="3" type="ORF">TWF703_000593</name>
</gene>
<feature type="compositionally biased region" description="Basic and acidic residues" evidence="1">
    <location>
        <begin position="184"/>
        <end position="199"/>
    </location>
</feature>
<feature type="compositionally biased region" description="Gly residues" evidence="1">
    <location>
        <begin position="313"/>
        <end position="322"/>
    </location>
</feature>
<dbReference type="Proteomes" id="UP000480548">
    <property type="component" value="Unassembled WGS sequence"/>
</dbReference>
<feature type="region of interest" description="Disordered" evidence="1">
    <location>
        <begin position="453"/>
        <end position="477"/>
    </location>
</feature>
<evidence type="ECO:0000256" key="1">
    <source>
        <dbReference type="SAM" id="MobiDB-lite"/>
    </source>
</evidence>
<feature type="region of interest" description="Disordered" evidence="1">
    <location>
        <begin position="140"/>
        <end position="405"/>
    </location>
</feature>
<feature type="region of interest" description="Disordered" evidence="1">
    <location>
        <begin position="43"/>
        <end position="83"/>
    </location>
</feature>
<evidence type="ECO:0000313" key="4">
    <source>
        <dbReference type="Proteomes" id="UP000475325"/>
    </source>
</evidence>
<proteinExistence type="predicted"/>
<accession>A0A7C8J995</accession>
<feature type="compositionally biased region" description="Acidic residues" evidence="1">
    <location>
        <begin position="231"/>
        <end position="240"/>
    </location>
</feature>
<feature type="compositionally biased region" description="Basic and acidic residues" evidence="1">
    <location>
        <begin position="371"/>
        <end position="387"/>
    </location>
</feature>
<reference evidence="4 5" key="1">
    <citation type="submission" date="2019-06" db="EMBL/GenBank/DDBJ databases">
        <authorList>
            <person name="Palmer J.M."/>
        </authorList>
    </citation>
    <scope>NUCLEOTIDE SEQUENCE [LARGE SCALE GENOMIC DNA]</scope>
    <source>
        <strain evidence="2 4">TWF102</strain>
        <strain evidence="3 5">TWF703</strain>
    </source>
</reference>
<feature type="compositionally biased region" description="Low complexity" evidence="1">
    <location>
        <begin position="45"/>
        <end position="63"/>
    </location>
</feature>
<dbReference type="Proteomes" id="UP000475325">
    <property type="component" value="Unassembled WGS sequence"/>
</dbReference>
<name>A0A7C8J995_ORBOL</name>
<feature type="compositionally biased region" description="Low complexity" evidence="1">
    <location>
        <begin position="355"/>
        <end position="369"/>
    </location>
</feature>
<dbReference type="EMBL" id="WIQZ01000105">
    <property type="protein sequence ID" value="KAF3123883.1"/>
    <property type="molecule type" value="Genomic_DNA"/>
</dbReference>
<protein>
    <submittedName>
        <fullName evidence="2">Uncharacterized protein</fullName>
    </submittedName>
</protein>
<feature type="compositionally biased region" description="Acidic residues" evidence="1">
    <location>
        <begin position="388"/>
        <end position="398"/>
    </location>
</feature>
<feature type="compositionally biased region" description="Basic residues" evidence="1">
    <location>
        <begin position="70"/>
        <end position="81"/>
    </location>
</feature>
<comment type="caution">
    <text evidence="2">The sequence shown here is derived from an EMBL/GenBank/DDBJ whole genome shotgun (WGS) entry which is preliminary data.</text>
</comment>
<organism evidence="2 4">
    <name type="scientific">Orbilia oligospora</name>
    <name type="common">Nematode-trapping fungus</name>
    <name type="synonym">Arthrobotrys oligospora</name>
    <dbReference type="NCBI Taxonomy" id="2813651"/>
    <lineage>
        <taxon>Eukaryota</taxon>
        <taxon>Fungi</taxon>
        <taxon>Dikarya</taxon>
        <taxon>Ascomycota</taxon>
        <taxon>Pezizomycotina</taxon>
        <taxon>Orbiliomycetes</taxon>
        <taxon>Orbiliales</taxon>
        <taxon>Orbiliaceae</taxon>
        <taxon>Orbilia</taxon>
    </lineage>
</organism>
<dbReference type="AlphaFoldDB" id="A0A7C8J995"/>
<feature type="compositionally biased region" description="Basic and acidic residues" evidence="1">
    <location>
        <begin position="461"/>
        <end position="477"/>
    </location>
</feature>